<organism evidence="3 4">
    <name type="scientific">Tenuibacillus multivorans</name>
    <dbReference type="NCBI Taxonomy" id="237069"/>
    <lineage>
        <taxon>Bacteria</taxon>
        <taxon>Bacillati</taxon>
        <taxon>Bacillota</taxon>
        <taxon>Bacilli</taxon>
        <taxon>Bacillales</taxon>
        <taxon>Bacillaceae</taxon>
        <taxon>Tenuibacillus</taxon>
    </lineage>
</organism>
<dbReference type="InterPro" id="IPR040612">
    <property type="entry name" value="ArsA_HSP20-like"/>
</dbReference>
<evidence type="ECO:0000256" key="1">
    <source>
        <dbReference type="PROSITE-ProRule" id="PRU00285"/>
    </source>
</evidence>
<feature type="domain" description="SHSP" evidence="2">
    <location>
        <begin position="24"/>
        <end position="116"/>
    </location>
</feature>
<dbReference type="CDD" id="cd06464">
    <property type="entry name" value="ACD_sHsps-like"/>
    <property type="match status" value="1"/>
</dbReference>
<dbReference type="PROSITE" id="PS01031">
    <property type="entry name" value="SHSP"/>
    <property type="match status" value="1"/>
</dbReference>
<dbReference type="Pfam" id="PF17886">
    <property type="entry name" value="ArsA_HSP20"/>
    <property type="match status" value="1"/>
</dbReference>
<evidence type="ECO:0000259" key="2">
    <source>
        <dbReference type="PROSITE" id="PS01031"/>
    </source>
</evidence>
<evidence type="ECO:0000313" key="3">
    <source>
        <dbReference type="EMBL" id="SDN67891.1"/>
    </source>
</evidence>
<gene>
    <name evidence="3" type="ORF">SAMN05216498_2816</name>
</gene>
<sequence>MELINDFFQSKHHQSLMHNIDQIFQPNQKIIPIDISENRSFFIITATLAGIPKENINLELMGDQLIININHKNNPYEKRKVDLPSYVTPNGMKARHRDGILQIKFPKIKGESIEIN</sequence>
<comment type="similarity">
    <text evidence="1">Belongs to the small heat shock protein (HSP20) family.</text>
</comment>
<dbReference type="SUPFAM" id="SSF49764">
    <property type="entry name" value="HSP20-like chaperones"/>
    <property type="match status" value="1"/>
</dbReference>
<dbReference type="AlphaFoldDB" id="A0A1H0DD77"/>
<accession>A0A1H0DD77</accession>
<dbReference type="STRING" id="237069.SAMN05216498_2816"/>
<evidence type="ECO:0000313" key="4">
    <source>
        <dbReference type="Proteomes" id="UP000199334"/>
    </source>
</evidence>
<dbReference type="Gene3D" id="2.60.40.790">
    <property type="match status" value="1"/>
</dbReference>
<protein>
    <submittedName>
        <fullName evidence="3">Molecular chaperone IbpA, HSP20 family</fullName>
    </submittedName>
</protein>
<dbReference type="Proteomes" id="UP000199334">
    <property type="component" value="Unassembled WGS sequence"/>
</dbReference>
<reference evidence="3 4" key="1">
    <citation type="submission" date="2016-10" db="EMBL/GenBank/DDBJ databases">
        <authorList>
            <person name="de Groot N.N."/>
        </authorList>
    </citation>
    <scope>NUCLEOTIDE SEQUENCE [LARGE SCALE GENOMIC DNA]</scope>
    <source>
        <strain evidence="3 4">CGMCC 1.3442</strain>
    </source>
</reference>
<dbReference type="InterPro" id="IPR002068">
    <property type="entry name" value="A-crystallin/Hsp20_dom"/>
</dbReference>
<name>A0A1H0DD77_9BACI</name>
<proteinExistence type="inferred from homology"/>
<dbReference type="EMBL" id="FNIG01000007">
    <property type="protein sequence ID" value="SDN67891.1"/>
    <property type="molecule type" value="Genomic_DNA"/>
</dbReference>
<keyword evidence="4" id="KW-1185">Reference proteome</keyword>
<dbReference type="InterPro" id="IPR008978">
    <property type="entry name" value="HSP20-like_chaperone"/>
</dbReference>